<sequence length="139" mass="16635">LISAHTNISAANDNCGYMSLVIPFLTKLLRCCRYVKIVDDCCCFCTYKYLQNTFHSTLVIRILFQWNDTRTKQPHSIFNDIKRIVYFENVKKLIFKPWRFIRSSDEFHGNDLLESLLKQAAVNIEIFERKLEKYWLQRD</sequence>
<evidence type="ECO:0000313" key="3">
    <source>
        <dbReference type="Proteomes" id="UP000682733"/>
    </source>
</evidence>
<accession>A0A8S2V870</accession>
<dbReference type="Proteomes" id="UP000677228">
    <property type="component" value="Unassembled WGS sequence"/>
</dbReference>
<protein>
    <submittedName>
        <fullName evidence="2">Uncharacterized protein</fullName>
    </submittedName>
</protein>
<organism evidence="2 3">
    <name type="scientific">Didymodactylos carnosus</name>
    <dbReference type="NCBI Taxonomy" id="1234261"/>
    <lineage>
        <taxon>Eukaryota</taxon>
        <taxon>Metazoa</taxon>
        <taxon>Spiralia</taxon>
        <taxon>Gnathifera</taxon>
        <taxon>Rotifera</taxon>
        <taxon>Eurotatoria</taxon>
        <taxon>Bdelloidea</taxon>
        <taxon>Philodinida</taxon>
        <taxon>Philodinidae</taxon>
        <taxon>Didymodactylos</taxon>
    </lineage>
</organism>
<reference evidence="2" key="1">
    <citation type="submission" date="2021-02" db="EMBL/GenBank/DDBJ databases">
        <authorList>
            <person name="Nowell W R."/>
        </authorList>
    </citation>
    <scope>NUCLEOTIDE SEQUENCE</scope>
</reference>
<dbReference type="AlphaFoldDB" id="A0A8S2V870"/>
<dbReference type="EMBL" id="CAJOBA010069863">
    <property type="protein sequence ID" value="CAF4384877.1"/>
    <property type="molecule type" value="Genomic_DNA"/>
</dbReference>
<evidence type="ECO:0000313" key="1">
    <source>
        <dbReference type="EMBL" id="CAF1584343.1"/>
    </source>
</evidence>
<dbReference type="Proteomes" id="UP000682733">
    <property type="component" value="Unassembled WGS sequence"/>
</dbReference>
<dbReference type="EMBL" id="CAJNOK010046679">
    <property type="protein sequence ID" value="CAF1584343.1"/>
    <property type="molecule type" value="Genomic_DNA"/>
</dbReference>
<name>A0A8S2V870_9BILA</name>
<proteinExistence type="predicted"/>
<feature type="non-terminal residue" evidence="2">
    <location>
        <position position="1"/>
    </location>
</feature>
<gene>
    <name evidence="1" type="ORF">OVA965_LOCUS41157</name>
    <name evidence="2" type="ORF">TMI583_LOCUS42730</name>
</gene>
<evidence type="ECO:0000313" key="2">
    <source>
        <dbReference type="EMBL" id="CAF4384877.1"/>
    </source>
</evidence>
<comment type="caution">
    <text evidence="2">The sequence shown here is derived from an EMBL/GenBank/DDBJ whole genome shotgun (WGS) entry which is preliminary data.</text>
</comment>